<accession>A0A6C0LQQ7</accession>
<dbReference type="AlphaFoldDB" id="A0A6C0LQQ7"/>
<name>A0A6C0LQQ7_9ZZZZ</name>
<keyword evidence="1" id="KW-0472">Membrane</keyword>
<evidence type="ECO:0000256" key="1">
    <source>
        <dbReference type="SAM" id="Phobius"/>
    </source>
</evidence>
<sequence>MSADTCSPILFMQSNTTRFWSIIFPALCLILGGETFFVFMSIPDVLGSAKTMVGKLPAIPKNVA</sequence>
<keyword evidence="1" id="KW-0812">Transmembrane</keyword>
<feature type="transmembrane region" description="Helical" evidence="1">
    <location>
        <begin position="20"/>
        <end position="42"/>
    </location>
</feature>
<protein>
    <submittedName>
        <fullName evidence="2">Uncharacterized protein</fullName>
    </submittedName>
</protein>
<organism evidence="2">
    <name type="scientific">viral metagenome</name>
    <dbReference type="NCBI Taxonomy" id="1070528"/>
    <lineage>
        <taxon>unclassified sequences</taxon>
        <taxon>metagenomes</taxon>
        <taxon>organismal metagenomes</taxon>
    </lineage>
</organism>
<reference evidence="2" key="1">
    <citation type="journal article" date="2020" name="Nature">
        <title>Giant virus diversity and host interactions through global metagenomics.</title>
        <authorList>
            <person name="Schulz F."/>
            <person name="Roux S."/>
            <person name="Paez-Espino D."/>
            <person name="Jungbluth S."/>
            <person name="Walsh D.A."/>
            <person name="Denef V.J."/>
            <person name="McMahon K.D."/>
            <person name="Konstantinidis K.T."/>
            <person name="Eloe-Fadrosh E.A."/>
            <person name="Kyrpides N.C."/>
            <person name="Woyke T."/>
        </authorList>
    </citation>
    <scope>NUCLEOTIDE SEQUENCE</scope>
    <source>
        <strain evidence="2">GVMAG-M-3300027963-9</strain>
    </source>
</reference>
<keyword evidence="1" id="KW-1133">Transmembrane helix</keyword>
<dbReference type="EMBL" id="MN740538">
    <property type="protein sequence ID" value="QHU32335.1"/>
    <property type="molecule type" value="Genomic_DNA"/>
</dbReference>
<proteinExistence type="predicted"/>
<evidence type="ECO:0000313" key="2">
    <source>
        <dbReference type="EMBL" id="QHU32335.1"/>
    </source>
</evidence>